<dbReference type="PANTHER" id="PTHR46060">
    <property type="entry name" value="MARINER MOS1 TRANSPOSASE-LIKE PROTEIN"/>
    <property type="match status" value="1"/>
</dbReference>
<dbReference type="GO" id="GO:0044774">
    <property type="term" value="P:mitotic DNA integrity checkpoint signaling"/>
    <property type="evidence" value="ECO:0007669"/>
    <property type="project" value="TreeGrafter"/>
</dbReference>
<dbReference type="GO" id="GO:0003690">
    <property type="term" value="F:double-stranded DNA binding"/>
    <property type="evidence" value="ECO:0007669"/>
    <property type="project" value="TreeGrafter"/>
</dbReference>
<dbReference type="GO" id="GO:0046975">
    <property type="term" value="F:histone H3K36 methyltransferase activity"/>
    <property type="evidence" value="ECO:0007669"/>
    <property type="project" value="TreeGrafter"/>
</dbReference>
<sequence>MLIVFWSHFGIIHFKFLKAGQPITADNYCHLLEAIMEKLLEKRTGLANRRRVILLQDNARPHAARKTLQKISELGMEPLPHPSYSAGLSPTDYHLFKHLELHLRGKIFGNQTDLKNDILQFLESKKPAFYFAGISALVSR</sequence>
<protein>
    <recommendedName>
        <fullName evidence="2">Tc1-like transposase DDE domain-containing protein</fullName>
    </recommendedName>
</protein>
<dbReference type="GO" id="GO:0003697">
    <property type="term" value="F:single-stranded DNA binding"/>
    <property type="evidence" value="ECO:0007669"/>
    <property type="project" value="TreeGrafter"/>
</dbReference>
<dbReference type="Pfam" id="PF01359">
    <property type="entry name" value="Transposase_1"/>
    <property type="match status" value="1"/>
</dbReference>
<dbReference type="InterPro" id="IPR036397">
    <property type="entry name" value="RNaseH_sf"/>
</dbReference>
<dbReference type="AlphaFoldDB" id="A0A085NKY8"/>
<dbReference type="GO" id="GO:0042800">
    <property type="term" value="F:histone H3K4 methyltransferase activity"/>
    <property type="evidence" value="ECO:0007669"/>
    <property type="project" value="TreeGrafter"/>
</dbReference>
<proteinExistence type="predicted"/>
<dbReference type="GO" id="GO:0000729">
    <property type="term" value="P:DNA double-strand break processing"/>
    <property type="evidence" value="ECO:0007669"/>
    <property type="project" value="TreeGrafter"/>
</dbReference>
<dbReference type="Proteomes" id="UP000030758">
    <property type="component" value="Unassembled WGS sequence"/>
</dbReference>
<dbReference type="Gene3D" id="3.30.420.10">
    <property type="entry name" value="Ribonuclease H-like superfamily/Ribonuclease H"/>
    <property type="match status" value="1"/>
</dbReference>
<evidence type="ECO:0000313" key="1">
    <source>
        <dbReference type="EMBL" id="KFD70134.1"/>
    </source>
</evidence>
<dbReference type="InterPro" id="IPR001888">
    <property type="entry name" value="Transposase_1"/>
</dbReference>
<dbReference type="GO" id="GO:0005634">
    <property type="term" value="C:nucleus"/>
    <property type="evidence" value="ECO:0007669"/>
    <property type="project" value="TreeGrafter"/>
</dbReference>
<dbReference type="GO" id="GO:0031297">
    <property type="term" value="P:replication fork processing"/>
    <property type="evidence" value="ECO:0007669"/>
    <property type="project" value="TreeGrafter"/>
</dbReference>
<dbReference type="GO" id="GO:0000014">
    <property type="term" value="F:single-stranded DNA endodeoxyribonuclease activity"/>
    <property type="evidence" value="ECO:0007669"/>
    <property type="project" value="TreeGrafter"/>
</dbReference>
<gene>
    <name evidence="1" type="ORF">M514_17736</name>
</gene>
<organism evidence="1">
    <name type="scientific">Trichuris suis</name>
    <name type="common">pig whipworm</name>
    <dbReference type="NCBI Taxonomy" id="68888"/>
    <lineage>
        <taxon>Eukaryota</taxon>
        <taxon>Metazoa</taxon>
        <taxon>Ecdysozoa</taxon>
        <taxon>Nematoda</taxon>
        <taxon>Enoplea</taxon>
        <taxon>Dorylaimia</taxon>
        <taxon>Trichinellida</taxon>
        <taxon>Trichuridae</taxon>
        <taxon>Trichuris</taxon>
    </lineage>
</organism>
<dbReference type="InterPro" id="IPR052709">
    <property type="entry name" value="Transposase-MT_Hybrid"/>
</dbReference>
<dbReference type="GO" id="GO:0015074">
    <property type="term" value="P:DNA integration"/>
    <property type="evidence" value="ECO:0007669"/>
    <property type="project" value="TreeGrafter"/>
</dbReference>
<dbReference type="EMBL" id="KL367490">
    <property type="protein sequence ID" value="KFD70134.1"/>
    <property type="molecule type" value="Genomic_DNA"/>
</dbReference>
<accession>A0A085NKY8</accession>
<reference evidence="1" key="1">
    <citation type="journal article" date="2014" name="Nat. Genet.">
        <title>Genome and transcriptome of the porcine whipworm Trichuris suis.</title>
        <authorList>
            <person name="Jex A.R."/>
            <person name="Nejsum P."/>
            <person name="Schwarz E.M."/>
            <person name="Hu L."/>
            <person name="Young N.D."/>
            <person name="Hall R.S."/>
            <person name="Korhonen P.K."/>
            <person name="Liao S."/>
            <person name="Thamsborg S."/>
            <person name="Xia J."/>
            <person name="Xu P."/>
            <person name="Wang S."/>
            <person name="Scheerlinck J.P."/>
            <person name="Hofmann A."/>
            <person name="Sternberg P.W."/>
            <person name="Wang J."/>
            <person name="Gasser R.B."/>
        </authorList>
    </citation>
    <scope>NUCLEOTIDE SEQUENCE [LARGE SCALE GENOMIC DNA]</scope>
    <source>
        <strain evidence="1">DCEP-RM93F</strain>
    </source>
</reference>
<dbReference type="PANTHER" id="PTHR46060:SF2">
    <property type="entry name" value="HISTONE-LYSINE N-METHYLTRANSFERASE SETMAR"/>
    <property type="match status" value="1"/>
</dbReference>
<dbReference type="GO" id="GO:0006303">
    <property type="term" value="P:double-strand break repair via nonhomologous end joining"/>
    <property type="evidence" value="ECO:0007669"/>
    <property type="project" value="TreeGrafter"/>
</dbReference>
<name>A0A085NKY8_9BILA</name>
<dbReference type="GO" id="GO:0035861">
    <property type="term" value="C:site of double-strand break"/>
    <property type="evidence" value="ECO:0007669"/>
    <property type="project" value="TreeGrafter"/>
</dbReference>
<evidence type="ECO:0008006" key="2">
    <source>
        <dbReference type="Google" id="ProtNLM"/>
    </source>
</evidence>
<dbReference type="GO" id="GO:0000793">
    <property type="term" value="C:condensed chromosome"/>
    <property type="evidence" value="ECO:0007669"/>
    <property type="project" value="TreeGrafter"/>
</dbReference>
<dbReference type="GO" id="GO:0044547">
    <property type="term" value="F:DNA topoisomerase binding"/>
    <property type="evidence" value="ECO:0007669"/>
    <property type="project" value="TreeGrafter"/>
</dbReference>